<protein>
    <submittedName>
        <fullName evidence="6">Ribose transport system substrate-binding protein</fullName>
    </submittedName>
</protein>
<dbReference type="SUPFAM" id="SSF53822">
    <property type="entry name" value="Periplasmic binding protein-like I"/>
    <property type="match status" value="1"/>
</dbReference>
<evidence type="ECO:0000256" key="3">
    <source>
        <dbReference type="ARBA" id="ARBA00022729"/>
    </source>
</evidence>
<dbReference type="GO" id="GO:0030246">
    <property type="term" value="F:carbohydrate binding"/>
    <property type="evidence" value="ECO:0007669"/>
    <property type="project" value="UniProtKB-ARBA"/>
</dbReference>
<dbReference type="PROSITE" id="PS51257">
    <property type="entry name" value="PROKAR_LIPOPROTEIN"/>
    <property type="match status" value="1"/>
</dbReference>
<feature type="domain" description="Periplasmic binding protein" evidence="5">
    <location>
        <begin position="40"/>
        <end position="295"/>
    </location>
</feature>
<dbReference type="OrthoDB" id="9769193at2"/>
<gene>
    <name evidence="6" type="ORF">SAMN02746098_03364</name>
</gene>
<dbReference type="InterPro" id="IPR025997">
    <property type="entry name" value="SBP_2_dom"/>
</dbReference>
<dbReference type="Proteomes" id="UP000183954">
    <property type="component" value="Unassembled WGS sequence"/>
</dbReference>
<dbReference type="RefSeq" id="WP_073030861.1">
    <property type="nucleotide sequence ID" value="NZ_FQXJ01000012.1"/>
</dbReference>
<keyword evidence="7" id="KW-1185">Reference proteome</keyword>
<evidence type="ECO:0000256" key="4">
    <source>
        <dbReference type="SAM" id="SignalP"/>
    </source>
</evidence>
<dbReference type="Pfam" id="PF13407">
    <property type="entry name" value="Peripla_BP_4"/>
    <property type="match status" value="1"/>
</dbReference>
<dbReference type="Gene3D" id="3.40.50.2300">
    <property type="match status" value="2"/>
</dbReference>
<dbReference type="PANTHER" id="PTHR46847">
    <property type="entry name" value="D-ALLOSE-BINDING PERIPLASMIC PROTEIN-RELATED"/>
    <property type="match status" value="1"/>
</dbReference>
<dbReference type="InterPro" id="IPR028082">
    <property type="entry name" value="Peripla_BP_I"/>
</dbReference>
<organism evidence="6 7">
    <name type="scientific">Desulfosporosinus lacus DSM 15449</name>
    <dbReference type="NCBI Taxonomy" id="1121420"/>
    <lineage>
        <taxon>Bacteria</taxon>
        <taxon>Bacillati</taxon>
        <taxon>Bacillota</taxon>
        <taxon>Clostridia</taxon>
        <taxon>Eubacteriales</taxon>
        <taxon>Desulfitobacteriaceae</taxon>
        <taxon>Desulfosporosinus</taxon>
    </lineage>
</organism>
<sequence length="316" mass="33995">MKKLLSLLILVALAFSLTGCGGGKPATTAGGPEKEQKTVAILTPYLSSVTTNEMVENLKTQVAERDLKANVVDTKGDFAQLASRMEDLISSKVNAIVLVSTDPNQLKDQIKKAQEKGIPVFGCDSGYIEGMTMNATSDNQAMAQMITEYLFTTMNNKGNLVVLTHRPHPGVLKRTQELDVLLQKTAEIKIVTEQQVQVPGPIESARQQMENLLLANKTEESLTAVWAGWDEPAIGASQAIEAAGRKNIMVVGIDGTSQAIDMIKKGSPLIATVKQNFPGMAEIVANQIDLVFQGKQVEGTELYAPATLITKENAGK</sequence>
<evidence type="ECO:0000256" key="2">
    <source>
        <dbReference type="ARBA" id="ARBA00007639"/>
    </source>
</evidence>
<dbReference type="PANTHER" id="PTHR46847:SF1">
    <property type="entry name" value="D-ALLOSE-BINDING PERIPLASMIC PROTEIN-RELATED"/>
    <property type="match status" value="1"/>
</dbReference>
<proteinExistence type="inferred from homology"/>
<keyword evidence="3 4" id="KW-0732">Signal</keyword>
<reference evidence="7" key="1">
    <citation type="submission" date="2016-11" db="EMBL/GenBank/DDBJ databases">
        <authorList>
            <person name="Varghese N."/>
            <person name="Submissions S."/>
        </authorList>
    </citation>
    <scope>NUCLEOTIDE SEQUENCE [LARGE SCALE GENOMIC DNA]</scope>
    <source>
        <strain evidence="7">DSM 15449</strain>
    </source>
</reference>
<feature type="chain" id="PRO_5039494477" evidence="4">
    <location>
        <begin position="22"/>
        <end position="316"/>
    </location>
</feature>
<comment type="subcellular location">
    <subcellularLocation>
        <location evidence="1">Cell envelope</location>
    </subcellularLocation>
</comment>
<feature type="signal peptide" evidence="4">
    <location>
        <begin position="1"/>
        <end position="21"/>
    </location>
</feature>
<name>A0A1M5ZKB7_9FIRM</name>
<evidence type="ECO:0000313" key="6">
    <source>
        <dbReference type="EMBL" id="SHI24579.1"/>
    </source>
</evidence>
<dbReference type="AlphaFoldDB" id="A0A1M5ZKB7"/>
<dbReference type="GO" id="GO:0030313">
    <property type="term" value="C:cell envelope"/>
    <property type="evidence" value="ECO:0007669"/>
    <property type="project" value="UniProtKB-SubCell"/>
</dbReference>
<dbReference type="STRING" id="1121420.SAMN02746098_03364"/>
<evidence type="ECO:0000256" key="1">
    <source>
        <dbReference type="ARBA" id="ARBA00004196"/>
    </source>
</evidence>
<comment type="similarity">
    <text evidence="2">Belongs to the bacterial solute-binding protein 2 family.</text>
</comment>
<evidence type="ECO:0000259" key="5">
    <source>
        <dbReference type="Pfam" id="PF13407"/>
    </source>
</evidence>
<evidence type="ECO:0000313" key="7">
    <source>
        <dbReference type="Proteomes" id="UP000183954"/>
    </source>
</evidence>
<accession>A0A1M5ZKB7</accession>
<dbReference type="EMBL" id="FQXJ01000012">
    <property type="protein sequence ID" value="SHI24579.1"/>
    <property type="molecule type" value="Genomic_DNA"/>
</dbReference>